<dbReference type="Proteomes" id="UP001243989">
    <property type="component" value="Unassembled WGS sequence"/>
</dbReference>
<gene>
    <name evidence="2" type="ORF">BDP81DRAFT_396540</name>
</gene>
<dbReference type="PANTHER" id="PTHR42339">
    <property type="entry name" value="HISTONE H1"/>
    <property type="match status" value="1"/>
</dbReference>
<dbReference type="PANTHER" id="PTHR42339:SF1">
    <property type="entry name" value="HISTONE H1"/>
    <property type="match status" value="1"/>
</dbReference>
<evidence type="ECO:0000256" key="1">
    <source>
        <dbReference type="SAM" id="MobiDB-lite"/>
    </source>
</evidence>
<evidence type="ECO:0000313" key="2">
    <source>
        <dbReference type="EMBL" id="KAK1633796.1"/>
    </source>
</evidence>
<dbReference type="GeneID" id="85473064"/>
<name>A0AAI9ZKR4_9PEZI</name>
<dbReference type="AlphaFoldDB" id="A0AAI9ZKR4"/>
<reference evidence="2" key="1">
    <citation type="submission" date="2021-06" db="EMBL/GenBank/DDBJ databases">
        <title>Comparative genomics, transcriptomics and evolutionary studies reveal genomic signatures of adaptation to plant cell wall in hemibiotrophic fungi.</title>
        <authorList>
            <consortium name="DOE Joint Genome Institute"/>
            <person name="Baroncelli R."/>
            <person name="Diaz J.F."/>
            <person name="Benocci T."/>
            <person name="Peng M."/>
            <person name="Battaglia E."/>
            <person name="Haridas S."/>
            <person name="Andreopoulos W."/>
            <person name="Labutti K."/>
            <person name="Pangilinan J."/>
            <person name="Floch G.L."/>
            <person name="Makela M.R."/>
            <person name="Henrissat B."/>
            <person name="Grigoriev I.V."/>
            <person name="Crouch J.A."/>
            <person name="De Vries R.P."/>
            <person name="Sukno S.A."/>
            <person name="Thon M.R."/>
        </authorList>
    </citation>
    <scope>NUCLEOTIDE SEQUENCE</scope>
    <source>
        <strain evidence="2">CBS 102054</strain>
    </source>
</reference>
<comment type="caution">
    <text evidence="2">The sequence shown here is derived from an EMBL/GenBank/DDBJ whole genome shotgun (WGS) entry which is preliminary data.</text>
</comment>
<feature type="region of interest" description="Disordered" evidence="1">
    <location>
        <begin position="88"/>
        <end position="157"/>
    </location>
</feature>
<evidence type="ECO:0000313" key="3">
    <source>
        <dbReference type="Proteomes" id="UP001243989"/>
    </source>
</evidence>
<dbReference type="RefSeq" id="XP_060442403.1">
    <property type="nucleotide sequence ID" value="XM_060588202.1"/>
</dbReference>
<organism evidence="2 3">
    <name type="scientific">Colletotrichum phormii</name>
    <dbReference type="NCBI Taxonomy" id="359342"/>
    <lineage>
        <taxon>Eukaryota</taxon>
        <taxon>Fungi</taxon>
        <taxon>Dikarya</taxon>
        <taxon>Ascomycota</taxon>
        <taxon>Pezizomycotina</taxon>
        <taxon>Sordariomycetes</taxon>
        <taxon>Hypocreomycetidae</taxon>
        <taxon>Glomerellales</taxon>
        <taxon>Glomerellaceae</taxon>
        <taxon>Colletotrichum</taxon>
        <taxon>Colletotrichum acutatum species complex</taxon>
    </lineage>
</organism>
<protein>
    <submittedName>
        <fullName evidence="2">Uncharacterized protein</fullName>
    </submittedName>
</protein>
<accession>A0AAI9ZKR4</accession>
<feature type="compositionally biased region" description="Polar residues" evidence="1">
    <location>
        <begin position="88"/>
        <end position="98"/>
    </location>
</feature>
<proteinExistence type="predicted"/>
<feature type="compositionally biased region" description="Basic residues" evidence="1">
    <location>
        <begin position="136"/>
        <end position="148"/>
    </location>
</feature>
<dbReference type="EMBL" id="JAHMHQ010000016">
    <property type="protein sequence ID" value="KAK1633796.1"/>
    <property type="molecule type" value="Genomic_DNA"/>
</dbReference>
<keyword evidence="3" id="KW-1185">Reference proteome</keyword>
<sequence length="270" mass="29777">MAAWVLAAGRKFGRPSQGSSQIVAGRIIDSHPCAFLETQSARPETATSTSTSFLSTFSWVRTTAGMELDGSMDLYTLRGAEIIPIQKTSPDSETTSAHFTRPVSALRKPQRFDNAAQGGHCRRAHRVAGQNTAAKPAKKPAPKSRKRKSDAATDEIQLPGDEDMSVAVWDTCDIVRTKIRAILKEGVTKTAFLRAIKGPASGNTSSVFYAAYVFFEKLRVRDGKPKTKKREEMEEEWPTGMDTKQQLDGWVTCLAGEKPHIDKYGKTRFH</sequence>